<dbReference type="AlphaFoldDB" id="A0A1I7E541"/>
<evidence type="ECO:0000313" key="2">
    <source>
        <dbReference type="Proteomes" id="UP000199673"/>
    </source>
</evidence>
<evidence type="ECO:0000313" key="1">
    <source>
        <dbReference type="EMBL" id="SFU19032.1"/>
    </source>
</evidence>
<keyword evidence="2" id="KW-1185">Reference proteome</keyword>
<dbReference type="Gene3D" id="1.10.30.50">
    <property type="match status" value="1"/>
</dbReference>
<organism evidence="1 2">
    <name type="scientific">Algoriphagus locisalis</name>
    <dbReference type="NCBI Taxonomy" id="305507"/>
    <lineage>
        <taxon>Bacteria</taxon>
        <taxon>Pseudomonadati</taxon>
        <taxon>Bacteroidota</taxon>
        <taxon>Cytophagia</taxon>
        <taxon>Cytophagales</taxon>
        <taxon>Cyclobacteriaceae</taxon>
        <taxon>Algoriphagus</taxon>
    </lineage>
</organism>
<dbReference type="OrthoDB" id="9816185at2"/>
<reference evidence="2" key="1">
    <citation type="submission" date="2016-10" db="EMBL/GenBank/DDBJ databases">
        <authorList>
            <person name="Varghese N."/>
            <person name="Submissions S."/>
        </authorList>
    </citation>
    <scope>NUCLEOTIDE SEQUENCE [LARGE SCALE GENOMIC DNA]</scope>
    <source>
        <strain evidence="2">DSM 23445</strain>
    </source>
</reference>
<sequence length="351" mass="41095">MLRTITPKANDPIFGLQKLAEHIVCDLWCEADENDCLSKLKMEHETIVNAYGWLKDEILSIYERCEGLSPVELLKIKQAFHQNNDIEELCNGKPPVYLDNLPAVVEDKMKPLFVKFYEELLERAKVDGDKLEYYEALYKANRFHNCTCCGFMKFDTGQLERREAYDHYLPKSKYPFASINFKNLVPLCYKCNSDQKKDKDPIEGGRKAFYPFRTQPINLEISTTLSSEFVNSLYDSVVNDIDEIDTVPPKIKDIEITITSVEQEQVETWNDLFRIRARFSETTGQFSFRLLRKMSRHFRSEKDKNSSWNYIQTLDHYIDEFKPDPDLDENYLKIPFLNAAKKCDSLIEVYG</sequence>
<dbReference type="STRING" id="305507.SAMN04489724_0081"/>
<proteinExistence type="predicted"/>
<dbReference type="Proteomes" id="UP000199673">
    <property type="component" value="Unassembled WGS sequence"/>
</dbReference>
<accession>A0A1I7E541</accession>
<dbReference type="RefSeq" id="WP_091698093.1">
    <property type="nucleotide sequence ID" value="NZ_FPBF01000010.1"/>
</dbReference>
<dbReference type="EMBL" id="FPBF01000010">
    <property type="protein sequence ID" value="SFU19032.1"/>
    <property type="molecule type" value="Genomic_DNA"/>
</dbReference>
<gene>
    <name evidence="1" type="ORF">SAMN04489724_0081</name>
</gene>
<protein>
    <recommendedName>
        <fullName evidence="3">HNH endonuclease</fullName>
    </recommendedName>
</protein>
<name>A0A1I7E541_9BACT</name>
<evidence type="ECO:0008006" key="3">
    <source>
        <dbReference type="Google" id="ProtNLM"/>
    </source>
</evidence>